<evidence type="ECO:0000313" key="2">
    <source>
        <dbReference type="Proteomes" id="UP000606786"/>
    </source>
</evidence>
<accession>A0A811UAP9</accession>
<sequence>MTKEELPTKHDTNLHVHIHTIFRFCTQKFGKFTTIAAGQSYINAATLVRVWMCVGVFKKIQTNPQKSFRMTRAEHMCIHMHTVCVCTIYGHKYYKVPFQ</sequence>
<keyword evidence="2" id="KW-1185">Reference proteome</keyword>
<proteinExistence type="predicted"/>
<gene>
    <name evidence="1" type="ORF">CCAP1982_LOCUS3210</name>
</gene>
<evidence type="ECO:0000313" key="1">
    <source>
        <dbReference type="EMBL" id="CAD6994465.1"/>
    </source>
</evidence>
<comment type="caution">
    <text evidence="1">The sequence shown here is derived from an EMBL/GenBank/DDBJ whole genome shotgun (WGS) entry which is preliminary data.</text>
</comment>
<dbReference type="AlphaFoldDB" id="A0A811UAP9"/>
<organism evidence="1 2">
    <name type="scientific">Ceratitis capitata</name>
    <name type="common">Mediterranean fruit fly</name>
    <name type="synonym">Tephritis capitata</name>
    <dbReference type="NCBI Taxonomy" id="7213"/>
    <lineage>
        <taxon>Eukaryota</taxon>
        <taxon>Metazoa</taxon>
        <taxon>Ecdysozoa</taxon>
        <taxon>Arthropoda</taxon>
        <taxon>Hexapoda</taxon>
        <taxon>Insecta</taxon>
        <taxon>Pterygota</taxon>
        <taxon>Neoptera</taxon>
        <taxon>Endopterygota</taxon>
        <taxon>Diptera</taxon>
        <taxon>Brachycera</taxon>
        <taxon>Muscomorpha</taxon>
        <taxon>Tephritoidea</taxon>
        <taxon>Tephritidae</taxon>
        <taxon>Ceratitis</taxon>
        <taxon>Ceratitis</taxon>
    </lineage>
</organism>
<reference evidence="1" key="1">
    <citation type="submission" date="2020-11" db="EMBL/GenBank/DDBJ databases">
        <authorList>
            <person name="Whitehead M."/>
        </authorList>
    </citation>
    <scope>NUCLEOTIDE SEQUENCE</scope>
    <source>
        <strain evidence="1">EGII</strain>
    </source>
</reference>
<name>A0A811UAP9_CERCA</name>
<protein>
    <submittedName>
        <fullName evidence="1">(Mediterranean fruit fly) hypothetical protein</fullName>
    </submittedName>
</protein>
<dbReference type="EMBL" id="CAJHJT010000001">
    <property type="protein sequence ID" value="CAD6994465.1"/>
    <property type="molecule type" value="Genomic_DNA"/>
</dbReference>
<dbReference type="Proteomes" id="UP000606786">
    <property type="component" value="Unassembled WGS sequence"/>
</dbReference>